<organism evidence="2 3">
    <name type="scientific">Caerostris extrusa</name>
    <name type="common">Bark spider</name>
    <name type="synonym">Caerostris bankana</name>
    <dbReference type="NCBI Taxonomy" id="172846"/>
    <lineage>
        <taxon>Eukaryota</taxon>
        <taxon>Metazoa</taxon>
        <taxon>Ecdysozoa</taxon>
        <taxon>Arthropoda</taxon>
        <taxon>Chelicerata</taxon>
        <taxon>Arachnida</taxon>
        <taxon>Araneae</taxon>
        <taxon>Araneomorphae</taxon>
        <taxon>Entelegynae</taxon>
        <taxon>Araneoidea</taxon>
        <taxon>Araneidae</taxon>
        <taxon>Caerostris</taxon>
    </lineage>
</organism>
<evidence type="ECO:0000313" key="3">
    <source>
        <dbReference type="Proteomes" id="UP001054945"/>
    </source>
</evidence>
<evidence type="ECO:0000256" key="1">
    <source>
        <dbReference type="SAM" id="MobiDB-lite"/>
    </source>
</evidence>
<gene>
    <name evidence="2" type="ORF">CEXT_474431</name>
</gene>
<accession>A0AAV4UXV6</accession>
<name>A0AAV4UXV6_CAEEX</name>
<dbReference type="Proteomes" id="UP001054945">
    <property type="component" value="Unassembled WGS sequence"/>
</dbReference>
<keyword evidence="3" id="KW-1185">Reference proteome</keyword>
<dbReference type="AlphaFoldDB" id="A0AAV4UXV6"/>
<reference evidence="2 3" key="1">
    <citation type="submission" date="2021-06" db="EMBL/GenBank/DDBJ databases">
        <title>Caerostris extrusa draft genome.</title>
        <authorList>
            <person name="Kono N."/>
            <person name="Arakawa K."/>
        </authorList>
    </citation>
    <scope>NUCLEOTIDE SEQUENCE [LARGE SCALE GENOMIC DNA]</scope>
</reference>
<comment type="caution">
    <text evidence="2">The sequence shown here is derived from an EMBL/GenBank/DDBJ whole genome shotgun (WGS) entry which is preliminary data.</text>
</comment>
<proteinExistence type="predicted"/>
<evidence type="ECO:0000313" key="2">
    <source>
        <dbReference type="EMBL" id="GIY62751.1"/>
    </source>
</evidence>
<sequence>MTDDFKDLKFYLIQFRASDPGIPVDRSGRLKLRRAMGHGNENFSSRVSAHELLVRPYETALWTKESTTKSSKITIKAKPPLCYPFHPRFPISDDTVPETIIKITQTPPTKEEGKNKKTANDSKTRCVEGRLNPCTPSRPPQRHSHPYHVSRTLLTSFICMPCRKLLKSRTPPFPPSTPWREKK</sequence>
<feature type="compositionally biased region" description="Basic and acidic residues" evidence="1">
    <location>
        <begin position="109"/>
        <end position="128"/>
    </location>
</feature>
<protein>
    <submittedName>
        <fullName evidence="2">Uncharacterized protein</fullName>
    </submittedName>
</protein>
<dbReference type="EMBL" id="BPLR01013661">
    <property type="protein sequence ID" value="GIY62751.1"/>
    <property type="molecule type" value="Genomic_DNA"/>
</dbReference>
<feature type="region of interest" description="Disordered" evidence="1">
    <location>
        <begin position="108"/>
        <end position="146"/>
    </location>
</feature>